<dbReference type="InterPro" id="IPR029058">
    <property type="entry name" value="AB_hydrolase_fold"/>
</dbReference>
<dbReference type="PANTHER" id="PTHR11487:SF0">
    <property type="entry name" value="S-ACYL FATTY ACID SYNTHASE THIOESTERASE, MEDIUM CHAIN"/>
    <property type="match status" value="1"/>
</dbReference>
<reference evidence="4" key="1">
    <citation type="submission" date="2022-11" db="EMBL/GenBank/DDBJ databases">
        <title>Minimal conservation of predation-associated metabolite biosynthetic gene clusters underscores biosynthetic potential of Myxococcota including descriptions for ten novel species: Archangium lansinium sp. nov., Myxococcus landrumus sp. nov., Nannocystis bai.</title>
        <authorList>
            <person name="Ahearne A."/>
            <person name="Stevens C."/>
            <person name="Phillips K."/>
        </authorList>
    </citation>
    <scope>NUCLEOTIDE SEQUENCE</scope>
    <source>
        <strain evidence="4">Na p29</strain>
    </source>
</reference>
<dbReference type="GO" id="GO:0016787">
    <property type="term" value="F:hydrolase activity"/>
    <property type="evidence" value="ECO:0007669"/>
    <property type="project" value="UniProtKB-KW"/>
</dbReference>
<dbReference type="SUPFAM" id="SSF53474">
    <property type="entry name" value="alpha/beta-Hydrolases"/>
    <property type="match status" value="1"/>
</dbReference>
<dbReference type="GO" id="GO:0008610">
    <property type="term" value="P:lipid biosynthetic process"/>
    <property type="evidence" value="ECO:0007669"/>
    <property type="project" value="TreeGrafter"/>
</dbReference>
<protein>
    <submittedName>
        <fullName evidence="4">Alpha/beta fold hydrolase</fullName>
    </submittedName>
</protein>
<evidence type="ECO:0000313" key="5">
    <source>
        <dbReference type="Proteomes" id="UP001150924"/>
    </source>
</evidence>
<feature type="domain" description="Thioesterase TesA-like" evidence="3">
    <location>
        <begin position="16"/>
        <end position="228"/>
    </location>
</feature>
<dbReference type="Pfam" id="PF00975">
    <property type="entry name" value="Thioesterase"/>
    <property type="match status" value="1"/>
</dbReference>
<dbReference type="SMART" id="SM00824">
    <property type="entry name" value="PKS_TE"/>
    <property type="match status" value="1"/>
</dbReference>
<name>A0A9X3F2K4_9BACT</name>
<keyword evidence="2 4" id="KW-0378">Hydrolase</keyword>
<dbReference type="PANTHER" id="PTHR11487">
    <property type="entry name" value="THIOESTERASE"/>
    <property type="match status" value="1"/>
</dbReference>
<dbReference type="RefSeq" id="WP_267778342.1">
    <property type="nucleotide sequence ID" value="NZ_JAPNKE010000002.1"/>
</dbReference>
<dbReference type="EMBL" id="JAPNKE010000002">
    <property type="protein sequence ID" value="MCY1014105.1"/>
    <property type="molecule type" value="Genomic_DNA"/>
</dbReference>
<evidence type="ECO:0000256" key="2">
    <source>
        <dbReference type="ARBA" id="ARBA00022801"/>
    </source>
</evidence>
<organism evidence="4 5">
    <name type="scientific">Nannocystis pusilla</name>
    <dbReference type="NCBI Taxonomy" id="889268"/>
    <lineage>
        <taxon>Bacteria</taxon>
        <taxon>Pseudomonadati</taxon>
        <taxon>Myxococcota</taxon>
        <taxon>Polyangia</taxon>
        <taxon>Nannocystales</taxon>
        <taxon>Nannocystaceae</taxon>
        <taxon>Nannocystis</taxon>
    </lineage>
</organism>
<sequence>MRPGPGRRLFLLQPIGGTVFTYLPLARRLDPSLHVIGVRASGMEPGEPVFARMDELVAHQLAEVRAAQPRGPYLLGGHSAGGVIAFELARRLLEGGERVDLVALLDTASLAPARRLVLTSDDDVFQIAERMRSDSSLAYEQFAATLRDDPAFRGLVRATWSALATCDPAPLAADVLYVKARVQPDPDERHADRAWLELVDGAYTRASVDADHFSMMDEPAVASVASLMNAAIAHDRRPSSK</sequence>
<evidence type="ECO:0000313" key="4">
    <source>
        <dbReference type="EMBL" id="MCY1014105.1"/>
    </source>
</evidence>
<dbReference type="AlphaFoldDB" id="A0A9X3F2K4"/>
<evidence type="ECO:0000256" key="1">
    <source>
        <dbReference type="ARBA" id="ARBA00007169"/>
    </source>
</evidence>
<dbReference type="InterPro" id="IPR012223">
    <property type="entry name" value="TEII"/>
</dbReference>
<dbReference type="InterPro" id="IPR020802">
    <property type="entry name" value="TesA-like"/>
</dbReference>
<dbReference type="Gene3D" id="3.40.50.1820">
    <property type="entry name" value="alpha/beta hydrolase"/>
    <property type="match status" value="1"/>
</dbReference>
<comment type="caution">
    <text evidence="4">The sequence shown here is derived from an EMBL/GenBank/DDBJ whole genome shotgun (WGS) entry which is preliminary data.</text>
</comment>
<gene>
    <name evidence="4" type="ORF">OV079_53035</name>
</gene>
<accession>A0A9X3F2K4</accession>
<proteinExistence type="inferred from homology"/>
<comment type="similarity">
    <text evidence="1">Belongs to the thioesterase family.</text>
</comment>
<dbReference type="InterPro" id="IPR001031">
    <property type="entry name" value="Thioesterase"/>
</dbReference>
<dbReference type="Proteomes" id="UP001150924">
    <property type="component" value="Unassembled WGS sequence"/>
</dbReference>
<evidence type="ECO:0000259" key="3">
    <source>
        <dbReference type="SMART" id="SM00824"/>
    </source>
</evidence>
<keyword evidence="5" id="KW-1185">Reference proteome</keyword>